<feature type="region of interest" description="Disordered" evidence="1">
    <location>
        <begin position="349"/>
        <end position="410"/>
    </location>
</feature>
<feature type="compositionally biased region" description="Polar residues" evidence="1">
    <location>
        <begin position="359"/>
        <end position="383"/>
    </location>
</feature>
<feature type="chain" id="PRO_5035316884" evidence="2">
    <location>
        <begin position="24"/>
        <end position="410"/>
    </location>
</feature>
<sequence length="410" mass="43494">MRVRIGTIIIIALLCLAPTAAFCDLAPYSQDFEGLDQADPAALTNDGWLVFANVFGPDWSYWYGYGAFPAPNGGPGFSGIDIGQGGPAQGLQQLVVYSDYNNGNHGDGTNAIIEANVFQEQMIGAADVGNAYRFDFDAKRGNIELASMANAFIKTLDPNAGYATTNFITADMTNIPDSWDSYSLSIFIDPSLEGQILQIGFVNWASRYEGSGIFYDNINFDQQPLAVSLDLKPGGCPNPINSRARGAYPAALLGTMDFDVNSIDVASLQLAGVAPIRFDYEDVATPFDGDLCGCTEDGRDGFMDLTIKFDNQDLLDAIGPGIGGYRTLTLTGNLLDGTPIEGRDCVLMVGPGSGGTPTAEASGSSGSTLGLQPGATLNSNPASPTAAREPRTREGNARKVRPVRTESREE</sequence>
<name>A0A8J6Y6I9_9BACT</name>
<organism evidence="3 4">
    <name type="scientific">Candidatus Polarisedimenticola svalbardensis</name>
    <dbReference type="NCBI Taxonomy" id="2886004"/>
    <lineage>
        <taxon>Bacteria</taxon>
        <taxon>Pseudomonadati</taxon>
        <taxon>Acidobacteriota</taxon>
        <taxon>Candidatus Polarisedimenticolia</taxon>
        <taxon>Candidatus Polarisedimenticolales</taxon>
        <taxon>Candidatus Polarisedimenticolaceae</taxon>
        <taxon>Candidatus Polarisedimenticola</taxon>
    </lineage>
</organism>
<protein>
    <submittedName>
        <fullName evidence="3">Uncharacterized protein</fullName>
    </submittedName>
</protein>
<proteinExistence type="predicted"/>
<dbReference type="Proteomes" id="UP000648239">
    <property type="component" value="Unassembled WGS sequence"/>
</dbReference>
<evidence type="ECO:0000256" key="2">
    <source>
        <dbReference type="SAM" id="SignalP"/>
    </source>
</evidence>
<feature type="signal peptide" evidence="2">
    <location>
        <begin position="1"/>
        <end position="23"/>
    </location>
</feature>
<evidence type="ECO:0000313" key="4">
    <source>
        <dbReference type="Proteomes" id="UP000648239"/>
    </source>
</evidence>
<reference evidence="3 4" key="1">
    <citation type="submission" date="2020-08" db="EMBL/GenBank/DDBJ databases">
        <title>Acidobacteriota in marine sediments use diverse sulfur dissimilation pathways.</title>
        <authorList>
            <person name="Wasmund K."/>
        </authorList>
    </citation>
    <scope>NUCLEOTIDE SEQUENCE [LARGE SCALE GENOMIC DNA]</scope>
    <source>
        <strain evidence="3">MAG AM4</strain>
    </source>
</reference>
<comment type="caution">
    <text evidence="3">The sequence shown here is derived from an EMBL/GenBank/DDBJ whole genome shotgun (WGS) entry which is preliminary data.</text>
</comment>
<gene>
    <name evidence="3" type="ORF">IFK94_13715</name>
</gene>
<dbReference type="AlphaFoldDB" id="A0A8J6Y6I9"/>
<dbReference type="EMBL" id="JACXWD010000064">
    <property type="protein sequence ID" value="MBD3869174.1"/>
    <property type="molecule type" value="Genomic_DNA"/>
</dbReference>
<keyword evidence="2" id="KW-0732">Signal</keyword>
<accession>A0A8J6Y6I9</accession>
<evidence type="ECO:0000313" key="3">
    <source>
        <dbReference type="EMBL" id="MBD3869174.1"/>
    </source>
</evidence>
<evidence type="ECO:0000256" key="1">
    <source>
        <dbReference type="SAM" id="MobiDB-lite"/>
    </source>
</evidence>
<feature type="compositionally biased region" description="Basic and acidic residues" evidence="1">
    <location>
        <begin position="388"/>
        <end position="410"/>
    </location>
</feature>